<evidence type="ECO:0000313" key="7">
    <source>
        <dbReference type="EMBL" id="AYE34236.1"/>
    </source>
</evidence>
<dbReference type="Proteomes" id="UP000280586">
    <property type="component" value="Chromosome"/>
</dbReference>
<evidence type="ECO:0000313" key="8">
    <source>
        <dbReference type="EMBL" id="USS00822.1"/>
    </source>
</evidence>
<keyword evidence="4 5" id="KW-0560">Oxidoreductase</keyword>
<dbReference type="RefSeq" id="WP_066673702.1">
    <property type="nucleotide sequence ID" value="NZ_CABMIZ010000002.1"/>
</dbReference>
<dbReference type="PANTHER" id="PTHR43400:SF7">
    <property type="entry name" value="FAD-DEPENDENT OXIDOREDUCTASE 2 FAD BINDING DOMAIN-CONTAINING PROTEIN"/>
    <property type="match status" value="1"/>
</dbReference>
<organism evidence="7 9">
    <name type="scientific">Clostridium septicum</name>
    <dbReference type="NCBI Taxonomy" id="1504"/>
    <lineage>
        <taxon>Bacteria</taxon>
        <taxon>Bacillati</taxon>
        <taxon>Bacillota</taxon>
        <taxon>Clostridia</taxon>
        <taxon>Eubacteriales</taxon>
        <taxon>Clostridiaceae</taxon>
        <taxon>Clostridium</taxon>
    </lineage>
</organism>
<evidence type="ECO:0000256" key="4">
    <source>
        <dbReference type="ARBA" id="ARBA00023002"/>
    </source>
</evidence>
<reference evidence="8" key="2">
    <citation type="submission" date="2022-06" db="EMBL/GenBank/DDBJ databases">
        <authorList>
            <person name="Holder M.E."/>
            <person name="Ajami N.J."/>
            <person name="Petrosino J.F."/>
        </authorList>
    </citation>
    <scope>NUCLEOTIDE SEQUENCE</scope>
    <source>
        <strain evidence="8">RMA 8861</strain>
    </source>
</reference>
<keyword evidence="3 5" id="KW-0274">FAD</keyword>
<comment type="similarity">
    <text evidence="5">Belongs to the FAD-dependent oxidoreductase 2 family. FRD/SDH subfamily.</text>
</comment>
<evidence type="ECO:0000256" key="3">
    <source>
        <dbReference type="ARBA" id="ARBA00022827"/>
    </source>
</evidence>
<evidence type="ECO:0000259" key="6">
    <source>
        <dbReference type="Pfam" id="PF00890"/>
    </source>
</evidence>
<feature type="signal peptide" evidence="5">
    <location>
        <begin position="1"/>
        <end position="20"/>
    </location>
</feature>
<dbReference type="SUPFAM" id="SSF56425">
    <property type="entry name" value="Succinate dehydrogenase/fumarate reductase flavoprotein, catalytic domain"/>
    <property type="match status" value="1"/>
</dbReference>
<protein>
    <submittedName>
        <fullName evidence="7">Flavocytochrome c</fullName>
        <ecNumber evidence="7">1.3.1.6</ecNumber>
    </submittedName>
</protein>
<dbReference type="PANTHER" id="PTHR43400">
    <property type="entry name" value="FUMARATE REDUCTASE"/>
    <property type="match status" value="1"/>
</dbReference>
<dbReference type="KEGG" id="csep:CP523_07095"/>
<evidence type="ECO:0000256" key="2">
    <source>
        <dbReference type="ARBA" id="ARBA00022630"/>
    </source>
</evidence>
<reference evidence="7 9" key="1">
    <citation type="submission" date="2017-09" db="EMBL/GenBank/DDBJ databases">
        <authorList>
            <person name="Thomas P."/>
            <person name="Seyboldt C."/>
        </authorList>
    </citation>
    <scope>NUCLEOTIDE SEQUENCE [LARGE SCALE GENOMIC DNA]</scope>
    <source>
        <strain evidence="7 9">DSM 7534</strain>
    </source>
</reference>
<dbReference type="SUPFAM" id="SSF51905">
    <property type="entry name" value="FAD/NAD(P)-binding domain"/>
    <property type="match status" value="1"/>
</dbReference>
<comment type="cofactor">
    <cofactor evidence="1">
        <name>FAD</name>
        <dbReference type="ChEBI" id="CHEBI:57692"/>
    </cofactor>
</comment>
<name>A0A9N7JLS3_CLOSE</name>
<dbReference type="EMBL" id="CP023671">
    <property type="protein sequence ID" value="AYE34236.1"/>
    <property type="molecule type" value="Genomic_DNA"/>
</dbReference>
<gene>
    <name evidence="7" type="ORF">CP523_07095</name>
    <name evidence="8" type="ORF">NH397_15435</name>
</gene>
<dbReference type="FunFam" id="3.90.700.10:FF:000007">
    <property type="entry name" value="NADH-dependent fumarate reductase"/>
    <property type="match status" value="1"/>
</dbReference>
<keyword evidence="2 5" id="KW-0285">Flavoprotein</keyword>
<dbReference type="Proteomes" id="UP001055437">
    <property type="component" value="Chromosome"/>
</dbReference>
<dbReference type="PRINTS" id="PR00368">
    <property type="entry name" value="FADPNR"/>
</dbReference>
<dbReference type="Gene3D" id="3.90.700.10">
    <property type="entry name" value="Succinate dehydrogenase/fumarate reductase flavoprotein, catalytic domain"/>
    <property type="match status" value="1"/>
</dbReference>
<dbReference type="Pfam" id="PF00890">
    <property type="entry name" value="FAD_binding_2"/>
    <property type="match status" value="1"/>
</dbReference>
<dbReference type="GO" id="GO:0033765">
    <property type="term" value="F:steroid dehydrogenase activity, acting on the CH-CH group of donors"/>
    <property type="evidence" value="ECO:0007669"/>
    <property type="project" value="UniProtKB-ARBA"/>
</dbReference>
<feature type="chain" id="PRO_5040529951" evidence="5">
    <location>
        <begin position="21"/>
        <end position="474"/>
    </location>
</feature>
<dbReference type="GO" id="GO:0010181">
    <property type="term" value="F:FMN binding"/>
    <property type="evidence" value="ECO:0007669"/>
    <property type="project" value="InterPro"/>
</dbReference>
<evidence type="ECO:0000313" key="9">
    <source>
        <dbReference type="Proteomes" id="UP000280586"/>
    </source>
</evidence>
<dbReference type="InterPro" id="IPR036188">
    <property type="entry name" value="FAD/NAD-bd_sf"/>
</dbReference>
<proteinExistence type="inferred from homology"/>
<dbReference type="AlphaFoldDB" id="A0A9N7JLS3"/>
<dbReference type="Gene3D" id="3.50.50.60">
    <property type="entry name" value="FAD/NAD(P)-binding domain"/>
    <property type="match status" value="1"/>
</dbReference>
<dbReference type="PROSITE" id="PS51257">
    <property type="entry name" value="PROKAR_LIPOPROTEIN"/>
    <property type="match status" value="1"/>
</dbReference>
<accession>A0A9N7JLS3</accession>
<evidence type="ECO:0000256" key="1">
    <source>
        <dbReference type="ARBA" id="ARBA00001974"/>
    </source>
</evidence>
<sequence>MKKKLLALVMSVAIAIPAVSFVGCGSTQSADVVIIGAGGAGLAAAVQAKQDGAKNVVVLEKMPLVGGNTNRASSGINAAGTKYQEEKGIEDSVETMIEDTMKGGHQKNNPDLVKKLAEDSNGSIEWLTDLGADLTDVGRMGGASVDRCHRPTGGAAVGAHLVDTLKKAAEKKEVDVRLWNKAEEVVLDKEGKVSSVKATNKEGKEYVINTKAVVITSGGFSANQELVVKYNPALKGFSTTNHNGATGDCIEIAEKLGADFVDMKEIQTHPTVVPEKAVMIAETVRGNGAILVNKEGNRFFNELDTRDAVSKAILSQKDGMAYIIFDDGLRKGLKQAEEYFNMGLVTEGDSIEDLAGKLEMDGATLKATIEKYNGFVSAKNDSDFGRTSMKKELNEGKFYAIPVAPAVHHTMGGIKIDTNAKVVNKDGNTIPGLFAAGEVTGGVHGANRLGGNALADIIAYGRTAGKNAVDFIKK</sequence>
<keyword evidence="5" id="KW-0732">Signal</keyword>
<feature type="domain" description="FAD-dependent oxidoreductase 2 FAD-binding" evidence="6">
    <location>
        <begin position="31"/>
        <end position="454"/>
    </location>
</feature>
<dbReference type="GeneID" id="303560439"/>
<dbReference type="InterPro" id="IPR003953">
    <property type="entry name" value="FAD-dep_OxRdtase_2_FAD-bd"/>
</dbReference>
<dbReference type="NCBIfam" id="TIGR01813">
    <property type="entry name" value="flavo_cyto_c"/>
    <property type="match status" value="1"/>
</dbReference>
<dbReference type="InterPro" id="IPR010960">
    <property type="entry name" value="Flavocytochrome_c"/>
</dbReference>
<dbReference type="EMBL" id="CP099799">
    <property type="protein sequence ID" value="USS00822.1"/>
    <property type="molecule type" value="Genomic_DNA"/>
</dbReference>
<dbReference type="OrthoDB" id="9806724at2"/>
<dbReference type="InterPro" id="IPR050315">
    <property type="entry name" value="FAD-oxidoreductase_2"/>
</dbReference>
<evidence type="ECO:0000313" key="10">
    <source>
        <dbReference type="Proteomes" id="UP001055437"/>
    </source>
</evidence>
<dbReference type="InterPro" id="IPR027477">
    <property type="entry name" value="Succ_DH/fumarate_Rdtase_cat_sf"/>
</dbReference>
<dbReference type="GO" id="GO:0016156">
    <property type="term" value="F:fumarate reductase (NADH) activity"/>
    <property type="evidence" value="ECO:0007669"/>
    <property type="project" value="UniProtKB-EC"/>
</dbReference>
<dbReference type="EC" id="1.3.1.6" evidence="7"/>
<evidence type="ECO:0000256" key="5">
    <source>
        <dbReference type="RuleBase" id="RU366062"/>
    </source>
</evidence>
<keyword evidence="10" id="KW-1185">Reference proteome</keyword>